<name>A0A7C3MQQ7_DICTH</name>
<comment type="caution">
    <text evidence="3">The sequence shown here is derived from an EMBL/GenBank/DDBJ whole genome shotgun (WGS) entry which is preliminary data.</text>
</comment>
<dbReference type="PANTHER" id="PTHR43649">
    <property type="entry name" value="ARABINOSE-BINDING PROTEIN-RELATED"/>
    <property type="match status" value="1"/>
</dbReference>
<dbReference type="GO" id="GO:0042597">
    <property type="term" value="C:periplasmic space"/>
    <property type="evidence" value="ECO:0007669"/>
    <property type="project" value="UniProtKB-SubCell"/>
</dbReference>
<protein>
    <submittedName>
        <fullName evidence="3">Extracellular solute-binding protein</fullName>
    </submittedName>
</protein>
<dbReference type="Gene3D" id="3.40.190.10">
    <property type="entry name" value="Periplasmic binding protein-like II"/>
    <property type="match status" value="1"/>
</dbReference>
<proteinExistence type="inferred from homology"/>
<evidence type="ECO:0000256" key="1">
    <source>
        <dbReference type="ARBA" id="ARBA00004418"/>
    </source>
</evidence>
<dbReference type="Pfam" id="PF01547">
    <property type="entry name" value="SBP_bac_1"/>
    <property type="match status" value="1"/>
</dbReference>
<sequence>MSKKSLFILFFIVFFSFVTFVPGFGQRVYTVKVGNYTLNIDTQKYRGKTIYVWQHWPEVEKSDIPGVRSPKQSREEFEKITGAKVKIVYVTWETKVEKQTAAILSGSGADIVYIDSRQKPTWMMKKMLLPLDRYINFKDKNLWNAVGFRKNILDYFTWRGQIYAVTNIYNDNVFPYILYYNKEKFEMAGLPDPLELYKQGKWTWDTFFELGKQLTQDTNGDGKIDQYAYASWRTYHPFLWTNDVLPIKYIGGRPVFNLDDPKAYRAFQALYDMDAKYKMRPADWWTDPQGRFQKGITCMDYWGPWDLTNMRNALGKKLGIVPFPKGPDSKKKSADEGDDAAWAIASSSKDPELAALYLIWMLMPTDKEKELIVKDQIERVGGKEIYDLLIDASTRTVINPAAGIPGFNELMDQIDPANPAKSIKSLKPKFEATINAILEGLK</sequence>
<comment type="similarity">
    <text evidence="2">Belongs to the bacterial solute-binding protein 1 family.</text>
</comment>
<dbReference type="SUPFAM" id="SSF53850">
    <property type="entry name" value="Periplasmic binding protein-like II"/>
    <property type="match status" value="1"/>
</dbReference>
<evidence type="ECO:0000256" key="2">
    <source>
        <dbReference type="ARBA" id="ARBA00008520"/>
    </source>
</evidence>
<gene>
    <name evidence="3" type="ORF">ENW00_04290</name>
</gene>
<dbReference type="EMBL" id="DTIN01000014">
    <property type="protein sequence ID" value="HFX13366.1"/>
    <property type="molecule type" value="Genomic_DNA"/>
</dbReference>
<comment type="subcellular location">
    <subcellularLocation>
        <location evidence="1">Periplasm</location>
    </subcellularLocation>
</comment>
<organism evidence="3">
    <name type="scientific">Dictyoglomus thermophilum</name>
    <dbReference type="NCBI Taxonomy" id="14"/>
    <lineage>
        <taxon>Bacteria</taxon>
        <taxon>Pseudomonadati</taxon>
        <taxon>Dictyoglomota</taxon>
        <taxon>Dictyoglomia</taxon>
        <taxon>Dictyoglomales</taxon>
        <taxon>Dictyoglomaceae</taxon>
        <taxon>Dictyoglomus</taxon>
    </lineage>
</organism>
<accession>A0A7C3MQQ7</accession>
<reference evidence="3" key="1">
    <citation type="journal article" date="2020" name="mSystems">
        <title>Genome- and Community-Level Interaction Insights into Carbon Utilization and Element Cycling Functions of Hydrothermarchaeota in Hydrothermal Sediment.</title>
        <authorList>
            <person name="Zhou Z."/>
            <person name="Liu Y."/>
            <person name="Xu W."/>
            <person name="Pan J."/>
            <person name="Luo Z.H."/>
            <person name="Li M."/>
        </authorList>
    </citation>
    <scope>NUCLEOTIDE SEQUENCE [LARGE SCALE GENOMIC DNA]</scope>
    <source>
        <strain evidence="3">SpSt-81</strain>
    </source>
</reference>
<dbReference type="InterPro" id="IPR050490">
    <property type="entry name" value="Bact_solute-bd_prot1"/>
</dbReference>
<dbReference type="InterPro" id="IPR006059">
    <property type="entry name" value="SBP"/>
</dbReference>
<dbReference type="PANTHER" id="PTHR43649:SF30">
    <property type="entry name" value="ABC TRANSPORTER SUBSTRATE-BINDING PROTEIN"/>
    <property type="match status" value="1"/>
</dbReference>
<dbReference type="AlphaFoldDB" id="A0A7C3MQQ7"/>
<evidence type="ECO:0000313" key="3">
    <source>
        <dbReference type="EMBL" id="HFX13366.1"/>
    </source>
</evidence>